<accession>A0ABM0GUM1</accession>
<dbReference type="Gene3D" id="3.30.40.10">
    <property type="entry name" value="Zinc/RING finger domain, C3HC4 (zinc finger)"/>
    <property type="match status" value="1"/>
</dbReference>
<name>A0ABM0GUM1_SACKO</name>
<reference evidence="4" key="1">
    <citation type="submission" date="2025-08" db="UniProtKB">
        <authorList>
            <consortium name="RefSeq"/>
        </authorList>
    </citation>
    <scope>IDENTIFICATION</scope>
    <source>
        <tissue evidence="4">Testes</tissue>
    </source>
</reference>
<feature type="region of interest" description="Disordered" evidence="1">
    <location>
        <begin position="341"/>
        <end position="422"/>
    </location>
</feature>
<feature type="non-terminal residue" evidence="4">
    <location>
        <position position="812"/>
    </location>
</feature>
<feature type="compositionally biased region" description="Low complexity" evidence="1">
    <location>
        <begin position="371"/>
        <end position="396"/>
    </location>
</feature>
<dbReference type="InterPro" id="IPR011011">
    <property type="entry name" value="Znf_FYVE_PHD"/>
</dbReference>
<evidence type="ECO:0000256" key="1">
    <source>
        <dbReference type="SAM" id="MobiDB-lite"/>
    </source>
</evidence>
<gene>
    <name evidence="4" type="primary">LOC100377383</name>
</gene>
<dbReference type="Pfam" id="PF20231">
    <property type="entry name" value="DUF6589"/>
    <property type="match status" value="1"/>
</dbReference>
<dbReference type="SUPFAM" id="SSF57903">
    <property type="entry name" value="FYVE/PHD zinc finger"/>
    <property type="match status" value="1"/>
</dbReference>
<evidence type="ECO:0000259" key="2">
    <source>
        <dbReference type="Pfam" id="PF20231"/>
    </source>
</evidence>
<evidence type="ECO:0000313" key="3">
    <source>
        <dbReference type="Proteomes" id="UP000694865"/>
    </source>
</evidence>
<proteinExistence type="predicted"/>
<organism evidence="3 4">
    <name type="scientific">Saccoglossus kowalevskii</name>
    <name type="common">Acorn worm</name>
    <dbReference type="NCBI Taxonomy" id="10224"/>
    <lineage>
        <taxon>Eukaryota</taxon>
        <taxon>Metazoa</taxon>
        <taxon>Hemichordata</taxon>
        <taxon>Enteropneusta</taxon>
        <taxon>Harrimaniidae</taxon>
        <taxon>Saccoglossus</taxon>
    </lineage>
</organism>
<dbReference type="GeneID" id="100377383"/>
<dbReference type="Proteomes" id="UP000694865">
    <property type="component" value="Unplaced"/>
</dbReference>
<dbReference type="InterPro" id="IPR013083">
    <property type="entry name" value="Znf_RING/FYVE/PHD"/>
</dbReference>
<dbReference type="RefSeq" id="XP_002737705.1">
    <property type="nucleotide sequence ID" value="XM_002737659.1"/>
</dbReference>
<feature type="domain" description="DUF6589" evidence="2">
    <location>
        <begin position="485"/>
        <end position="722"/>
    </location>
</feature>
<keyword evidence="3" id="KW-1185">Reference proteome</keyword>
<dbReference type="InterPro" id="IPR046496">
    <property type="entry name" value="DUF6589"/>
</dbReference>
<feature type="compositionally biased region" description="Polar residues" evidence="1">
    <location>
        <begin position="349"/>
        <end position="370"/>
    </location>
</feature>
<sequence length="812" mass="91607">MSMCINCGNAFEVKAKGYKRHSLVKQVGKVECVKDALDEVYETNLTPLGHKSDAPRCLCQDCYALLEKSRRKIREGKEAKQGFFARCAEGTYLHLKRKRCTPTRTPRTLKKHRNVEDADENHYETAKKLTFVKRVILAVKRHDYESAISILYHRSVRARKQIATVISNKVRKEVGNYIKKSRPMTLSKETCESFQWEKIIEEVNCGLPLLTSIIRAALTTQRSHNLIDIRSDGSCGKLTPAYGMIMCNLLHLRKRRKFNIIQAFNSIQMYKSGCSQKLFKCFQHVGICLGVNGTRGTIDRMRKNFDKEMYDMKSKIEEELRDDAPNISSDDGDIDVAFGDVDNMDSRPNVHTTDGVTTIPLQELMTSPTTSSESDCSASESDCSASESEISITSASSDDKSTEEDGVSYRRSLFGPDTGDGGIQPLNECPGYSLCWDNVQKLSLSRYHTSSKQNKFLMWAMCFATQNRVPAMHLNDEKRELATTIPLNSFLPSQEDWDALEKRMAVVVSRIICKHLTHFKSSYSDCVVEHIIHEQSELSKKKSKVINLGVVQENPGSSKGVLAIMKHLKKYVPMQPDGTPYTILCNGDQQSVERMIDARISMAASEDPANRLAGLEPAPQEFHRRGIVLQDIMDKMYNAKSAGSKGTLYNIKTVFKHKNVKTKVMDNMNEVTDLLTFTTEGLVSLLCIKLLGLDDIDDKPANSPCEERKELRQQYLQTVSKNVVTHLWPVIDTCSISQAADSDDEEDARVFCICDPDEGVDCETWIECSAGKSCALGRWYHIECVNLEEDNLPGEDEEWWCSPDCEKSVSFC</sequence>
<protein>
    <submittedName>
        <fullName evidence="4">Uncharacterized protein LOC100377383</fullName>
    </submittedName>
</protein>
<evidence type="ECO:0000313" key="4">
    <source>
        <dbReference type="RefSeq" id="XP_002737705.1"/>
    </source>
</evidence>